<name>W4LA51_9BACT</name>
<sequence length="211" mass="23933">MSAVCHELIDYETRINQQTIMTNTLKELKRILNTGGKLIIREPIVPENPTQMISLTLSKTQKVTATRAQVAAVYANLTEAELFEKFIQEWIFLDDASIRSLTSPNADQQARYAVPAWIVAEYARKRTFIDYVGNWQSEMHELNAAFAPQDIQAYAIAAGFKPTHIQFETLMEDDYYGEFKDGDGIILTDSHGVPIDQATLLPSHMYMLIEV</sequence>
<accession>W4LA51</accession>
<protein>
    <submittedName>
        <fullName evidence="1">Uncharacterized protein</fullName>
    </submittedName>
</protein>
<evidence type="ECO:0000313" key="2">
    <source>
        <dbReference type="Proteomes" id="UP000019140"/>
    </source>
</evidence>
<dbReference type="HOGENOM" id="CLU_1303034_0_0_7"/>
<evidence type="ECO:0000313" key="1">
    <source>
        <dbReference type="EMBL" id="ETW94877.1"/>
    </source>
</evidence>
<organism evidence="1 2">
    <name type="scientific">Candidatus Entotheonella gemina</name>
    <dbReference type="NCBI Taxonomy" id="1429439"/>
    <lineage>
        <taxon>Bacteria</taxon>
        <taxon>Pseudomonadati</taxon>
        <taxon>Nitrospinota/Tectimicrobiota group</taxon>
        <taxon>Candidatus Tectimicrobiota</taxon>
        <taxon>Candidatus Entotheonellia</taxon>
        <taxon>Candidatus Entotheonellales</taxon>
        <taxon>Candidatus Entotheonellaceae</taxon>
        <taxon>Candidatus Entotheonella</taxon>
    </lineage>
</organism>
<dbReference type="Proteomes" id="UP000019140">
    <property type="component" value="Unassembled WGS sequence"/>
</dbReference>
<dbReference type="AlphaFoldDB" id="W4LA51"/>
<comment type="caution">
    <text evidence="1">The sequence shown here is derived from an EMBL/GenBank/DDBJ whole genome shotgun (WGS) entry which is preliminary data.</text>
</comment>
<dbReference type="EMBL" id="AZHX01002391">
    <property type="protein sequence ID" value="ETW94877.1"/>
    <property type="molecule type" value="Genomic_DNA"/>
</dbReference>
<keyword evidence="2" id="KW-1185">Reference proteome</keyword>
<gene>
    <name evidence="1" type="ORF">ETSY2_48995</name>
</gene>
<proteinExistence type="predicted"/>
<reference evidence="1 2" key="1">
    <citation type="journal article" date="2014" name="Nature">
        <title>An environmental bacterial taxon with a large and distinct metabolic repertoire.</title>
        <authorList>
            <person name="Wilson M.C."/>
            <person name="Mori T."/>
            <person name="Ruckert C."/>
            <person name="Uria A.R."/>
            <person name="Helf M.J."/>
            <person name="Takada K."/>
            <person name="Gernert C."/>
            <person name="Steffens U.A."/>
            <person name="Heycke N."/>
            <person name="Schmitt S."/>
            <person name="Rinke C."/>
            <person name="Helfrich E.J."/>
            <person name="Brachmann A.O."/>
            <person name="Gurgui C."/>
            <person name="Wakimoto T."/>
            <person name="Kracht M."/>
            <person name="Crusemann M."/>
            <person name="Hentschel U."/>
            <person name="Abe I."/>
            <person name="Matsunaga S."/>
            <person name="Kalinowski J."/>
            <person name="Takeyama H."/>
            <person name="Piel J."/>
        </authorList>
    </citation>
    <scope>NUCLEOTIDE SEQUENCE [LARGE SCALE GENOMIC DNA]</scope>
    <source>
        <strain evidence="2">TSY2</strain>
    </source>
</reference>